<keyword evidence="3" id="KW-0378">Hydrolase</keyword>
<comment type="caution">
    <text evidence="3">The sequence shown here is derived from an EMBL/GenBank/DDBJ whole genome shotgun (WGS) entry which is preliminary data.</text>
</comment>
<dbReference type="Gene3D" id="3.30.1380.10">
    <property type="match status" value="1"/>
</dbReference>
<keyword evidence="1" id="KW-0732">Signal</keyword>
<evidence type="ECO:0000313" key="4">
    <source>
        <dbReference type="Proteomes" id="UP001595379"/>
    </source>
</evidence>
<dbReference type="EMBL" id="JBHRSV010000002">
    <property type="protein sequence ID" value="MFC2925301.1"/>
    <property type="molecule type" value="Genomic_DNA"/>
</dbReference>
<gene>
    <name evidence="3" type="ORF">ACFOOR_04205</name>
</gene>
<keyword evidence="3" id="KW-0121">Carboxypeptidase</keyword>
<keyword evidence="3" id="KW-0645">Protease</keyword>
<sequence>MKTILTSLFWLTAAASAASASDMAPAREPVDLHAYDNGRTGLTVSVNDTLSVDYRVFALSVMPGEMLTLSADRPVEWRSERPFADGLGEAAVWLAPDQPGLHAIEAVAENGEIIRLNVFVLRPASEIRNGQLSGYRIGDYPREPYRGLDTYRAPEGYIEVTQDMIEIEVAPHFMLGQFLCKQEAGWPRYAVVREDLLLSLEDILERVNAHGWRTDGFVVMSGYRTPDHNRDLRNGEHSRHVYGGAADIFIDEDGDKVMDDLNGDGIQNQEDAAVLFDFIHALMEDEASGLAGGLGEYRANGYHGPYVHIDERGFNVRWGR</sequence>
<dbReference type="RefSeq" id="WP_343165071.1">
    <property type="nucleotide sequence ID" value="NZ_JBHRSV010000002.1"/>
</dbReference>
<dbReference type="GO" id="GO:0004180">
    <property type="term" value="F:carboxypeptidase activity"/>
    <property type="evidence" value="ECO:0007669"/>
    <property type="project" value="UniProtKB-KW"/>
</dbReference>
<dbReference type="InterPro" id="IPR013230">
    <property type="entry name" value="Peptidase_M15A_C"/>
</dbReference>
<dbReference type="InterPro" id="IPR009045">
    <property type="entry name" value="Zn_M74/Hedgehog-like"/>
</dbReference>
<dbReference type="Proteomes" id="UP001595379">
    <property type="component" value="Unassembled WGS sequence"/>
</dbReference>
<keyword evidence="4" id="KW-1185">Reference proteome</keyword>
<feature type="domain" description="Peptidase M15A C-terminal" evidence="2">
    <location>
        <begin position="173"/>
        <end position="252"/>
    </location>
</feature>
<proteinExistence type="predicted"/>
<reference evidence="4" key="1">
    <citation type="journal article" date="2019" name="Int. J. Syst. Evol. Microbiol.">
        <title>The Global Catalogue of Microorganisms (GCM) 10K type strain sequencing project: providing services to taxonomists for standard genome sequencing and annotation.</title>
        <authorList>
            <consortium name="The Broad Institute Genomics Platform"/>
            <consortium name="The Broad Institute Genome Sequencing Center for Infectious Disease"/>
            <person name="Wu L."/>
            <person name="Ma J."/>
        </authorList>
    </citation>
    <scope>NUCLEOTIDE SEQUENCE [LARGE SCALE GENOMIC DNA]</scope>
    <source>
        <strain evidence="4">KCTC 52487</strain>
    </source>
</reference>
<feature type="chain" id="PRO_5047499348" evidence="1">
    <location>
        <begin position="21"/>
        <end position="320"/>
    </location>
</feature>
<evidence type="ECO:0000313" key="3">
    <source>
        <dbReference type="EMBL" id="MFC2925301.1"/>
    </source>
</evidence>
<dbReference type="SUPFAM" id="SSF55166">
    <property type="entry name" value="Hedgehog/DD-peptidase"/>
    <property type="match status" value="1"/>
</dbReference>
<feature type="signal peptide" evidence="1">
    <location>
        <begin position="1"/>
        <end position="20"/>
    </location>
</feature>
<protein>
    <submittedName>
        <fullName evidence="3">D-Ala-D-Ala carboxypeptidase family metallohydrolase</fullName>
    </submittedName>
</protein>
<dbReference type="Pfam" id="PF08291">
    <property type="entry name" value="Peptidase_M15_3"/>
    <property type="match status" value="1"/>
</dbReference>
<organism evidence="3 4">
    <name type="scientific">Hyphobacterium vulgare</name>
    <dbReference type="NCBI Taxonomy" id="1736751"/>
    <lineage>
        <taxon>Bacteria</taxon>
        <taxon>Pseudomonadati</taxon>
        <taxon>Pseudomonadota</taxon>
        <taxon>Alphaproteobacteria</taxon>
        <taxon>Maricaulales</taxon>
        <taxon>Maricaulaceae</taxon>
        <taxon>Hyphobacterium</taxon>
    </lineage>
</organism>
<evidence type="ECO:0000259" key="2">
    <source>
        <dbReference type="Pfam" id="PF08291"/>
    </source>
</evidence>
<accession>A0ABV6ZV83</accession>
<name>A0ABV6ZV83_9PROT</name>
<evidence type="ECO:0000256" key="1">
    <source>
        <dbReference type="SAM" id="SignalP"/>
    </source>
</evidence>